<comment type="caution">
    <text evidence="3">The sequence shown here is derived from an EMBL/GenBank/DDBJ whole genome shotgun (WGS) entry which is preliminary data.</text>
</comment>
<dbReference type="InterPro" id="IPR036291">
    <property type="entry name" value="NAD(P)-bd_dom_sf"/>
</dbReference>
<dbReference type="AlphaFoldDB" id="A0A3R8QMQ5"/>
<protein>
    <submittedName>
        <fullName evidence="3">DUF2520 domain-containing protein</fullName>
    </submittedName>
</protein>
<evidence type="ECO:0000259" key="1">
    <source>
        <dbReference type="Pfam" id="PF10727"/>
    </source>
</evidence>
<dbReference type="PANTHER" id="PTHR40459">
    <property type="entry name" value="CONSERVED HYPOTHETICAL ALANINE AND LEUCINE RICH PROTEIN"/>
    <property type="match status" value="1"/>
</dbReference>
<name>A0A3R8QMQ5_9CORY</name>
<proteinExistence type="predicted"/>
<feature type="domain" description="DUF2520" evidence="2">
    <location>
        <begin position="126"/>
        <end position="234"/>
    </location>
</feature>
<dbReference type="Pfam" id="PF10727">
    <property type="entry name" value="Rossmann-like"/>
    <property type="match status" value="1"/>
</dbReference>
<dbReference type="InterPro" id="IPR037108">
    <property type="entry name" value="TM1727-like_C_sf"/>
</dbReference>
<organism evidence="3 4">
    <name type="scientific">Corynebacterium bovis</name>
    <dbReference type="NCBI Taxonomy" id="36808"/>
    <lineage>
        <taxon>Bacteria</taxon>
        <taxon>Bacillati</taxon>
        <taxon>Actinomycetota</taxon>
        <taxon>Actinomycetes</taxon>
        <taxon>Mycobacteriales</taxon>
        <taxon>Corynebacteriaceae</taxon>
        <taxon>Corynebacterium</taxon>
    </lineage>
</organism>
<dbReference type="InterPro" id="IPR019665">
    <property type="entry name" value="OxRdtase/DH_put_Rossmann_dom"/>
</dbReference>
<evidence type="ECO:0000259" key="2">
    <source>
        <dbReference type="Pfam" id="PF10728"/>
    </source>
</evidence>
<dbReference type="Pfam" id="PF10728">
    <property type="entry name" value="DUF2520"/>
    <property type="match status" value="1"/>
</dbReference>
<dbReference type="RefSeq" id="WP_010268771.1">
    <property type="nucleotide sequence ID" value="NZ_CP066067.1"/>
</dbReference>
<dbReference type="Gene3D" id="3.40.50.720">
    <property type="entry name" value="NAD(P)-binding Rossmann-like Domain"/>
    <property type="match status" value="1"/>
</dbReference>
<dbReference type="EMBL" id="PQNK01000003">
    <property type="protein sequence ID" value="RRO87437.1"/>
    <property type="molecule type" value="Genomic_DNA"/>
</dbReference>
<gene>
    <name evidence="3" type="ORF">CXF48_02580</name>
</gene>
<dbReference type="InterPro" id="IPR008927">
    <property type="entry name" value="6-PGluconate_DH-like_C_sf"/>
</dbReference>
<reference evidence="3 4" key="1">
    <citation type="submission" date="2018-01" db="EMBL/GenBank/DDBJ databases">
        <title>Twenty Corynebacterium bovis Genomes.</title>
        <authorList>
            <person name="Gulvik C.A."/>
        </authorList>
    </citation>
    <scope>NUCLEOTIDE SEQUENCE [LARGE SCALE GENOMIC DNA]</scope>
    <source>
        <strain evidence="3 4">F6900</strain>
    </source>
</reference>
<dbReference type="InterPro" id="IPR018931">
    <property type="entry name" value="DUF2520"/>
</dbReference>
<dbReference type="GeneID" id="60809362"/>
<feature type="domain" description="Putative oxidoreductase/dehydrogenase Rossmann-like" evidence="1">
    <location>
        <begin position="3"/>
        <end position="113"/>
    </location>
</feature>
<sequence length="272" mass="27593">MTDRQPPRLSVGVISAGAVGTAVARVALAAGHDVRVVSRSGTDLPVPVVGVEEAAQAALVVLAVPDPVLPEVVERVARTTRDGQIVAHTSGAHGCAVLQPVTDTGALPLALHPVMTFTGEPDLAGCPWGVTADGEAGLAVAQVLVSSFGGVPVVVPEEARPAYHAAVAHAANHTVTLLSDALAVLDRVTDAPETLLRRIVPAAVEAALDRREAALTGPAARNDVAAVLRHVDALRDLCGDGGVTGAYIHGAVRTAQLAGAADVEWALTGRQC</sequence>
<dbReference type="SUPFAM" id="SSF48179">
    <property type="entry name" value="6-phosphogluconate dehydrogenase C-terminal domain-like"/>
    <property type="match status" value="1"/>
</dbReference>
<accession>A0A3R8QMQ5</accession>
<dbReference type="Proteomes" id="UP000276526">
    <property type="component" value="Unassembled WGS sequence"/>
</dbReference>
<evidence type="ECO:0000313" key="4">
    <source>
        <dbReference type="Proteomes" id="UP000276526"/>
    </source>
</evidence>
<dbReference type="OrthoDB" id="8650434at2"/>
<evidence type="ECO:0000313" key="3">
    <source>
        <dbReference type="EMBL" id="RRO87437.1"/>
    </source>
</evidence>
<dbReference type="PANTHER" id="PTHR40459:SF1">
    <property type="entry name" value="CONSERVED HYPOTHETICAL ALANINE AND LEUCINE RICH PROTEIN"/>
    <property type="match status" value="1"/>
</dbReference>
<dbReference type="SUPFAM" id="SSF51735">
    <property type="entry name" value="NAD(P)-binding Rossmann-fold domains"/>
    <property type="match status" value="1"/>
</dbReference>
<dbReference type="Gene3D" id="1.10.1040.20">
    <property type="entry name" value="ProC-like, C-terminal domain"/>
    <property type="match status" value="1"/>
</dbReference>